<dbReference type="RefSeq" id="WP_124397848.1">
    <property type="nucleotide sequence ID" value="NZ_BHZE01000010.1"/>
</dbReference>
<keyword evidence="3" id="KW-1185">Reference proteome</keyword>
<feature type="region of interest" description="Disordered" evidence="1">
    <location>
        <begin position="328"/>
        <end position="352"/>
    </location>
</feature>
<feature type="region of interest" description="Disordered" evidence="1">
    <location>
        <begin position="128"/>
        <end position="149"/>
    </location>
</feature>
<dbReference type="EMBL" id="BHZE01000010">
    <property type="protein sequence ID" value="GCD77783.1"/>
    <property type="molecule type" value="Genomic_DNA"/>
</dbReference>
<evidence type="ECO:0008006" key="4">
    <source>
        <dbReference type="Google" id="ProtNLM"/>
    </source>
</evidence>
<gene>
    <name evidence="2" type="ORF">JCM31826_12650</name>
</gene>
<evidence type="ECO:0000256" key="1">
    <source>
        <dbReference type="SAM" id="MobiDB-lite"/>
    </source>
</evidence>
<feature type="compositionally biased region" description="Basic and acidic residues" evidence="1">
    <location>
        <begin position="128"/>
        <end position="139"/>
    </location>
</feature>
<dbReference type="Proteomes" id="UP000286715">
    <property type="component" value="Unassembled WGS sequence"/>
</dbReference>
<proteinExistence type="predicted"/>
<name>A0A401XLA6_9FLAO</name>
<comment type="caution">
    <text evidence="2">The sequence shown here is derived from an EMBL/GenBank/DDBJ whole genome shotgun (WGS) entry which is preliminary data.</text>
</comment>
<feature type="region of interest" description="Disordered" evidence="1">
    <location>
        <begin position="492"/>
        <end position="516"/>
    </location>
</feature>
<organism evidence="2 3">
    <name type="scientific">Thermaurantimonas aggregans</name>
    <dbReference type="NCBI Taxonomy" id="2173829"/>
    <lineage>
        <taxon>Bacteria</taxon>
        <taxon>Pseudomonadati</taxon>
        <taxon>Bacteroidota</taxon>
        <taxon>Flavobacteriia</taxon>
        <taxon>Flavobacteriales</taxon>
        <taxon>Schleiferiaceae</taxon>
        <taxon>Thermaurantimonas</taxon>
    </lineage>
</organism>
<accession>A0A401XLA6</accession>
<evidence type="ECO:0000313" key="2">
    <source>
        <dbReference type="EMBL" id="GCD77783.1"/>
    </source>
</evidence>
<feature type="compositionally biased region" description="Basic and acidic residues" evidence="1">
    <location>
        <begin position="492"/>
        <end position="506"/>
    </location>
</feature>
<evidence type="ECO:0000313" key="3">
    <source>
        <dbReference type="Proteomes" id="UP000286715"/>
    </source>
</evidence>
<feature type="compositionally biased region" description="Basic and acidic residues" evidence="1">
    <location>
        <begin position="234"/>
        <end position="249"/>
    </location>
</feature>
<sequence>MQRLKEIIENFDQIELQDVEALKQYAHQHPYSAIVQLAYAYFLHKQENYNFNTQLKLTAAVINNRSKLFNIINGSIVAKVLKYHQAPVYVQDFEKIDDLRQEKIQNEKETNNTKNIFQNIQERSVRELENSPIEKKDKNLLNNLNTEDNPQIQKNISEEENEESTSVTHQHVQLFEINENNSANAEISESKEIVESNLKSEVQEKQTTNESNLEAIREKIRAKFGQQKSESIVESEKEKNITDNVKSDSESTNQIRSESSLSKEESKISLVENVNIKEENSQSSEEDKLKIKFAKDESDNEKLKEVKNRAANILLKLEFLKSKYGTVVSQSNEDKGKSDEISKPTEQEKSIYVTDENYPNTSENLEDEIQVEFDLTDTQVENSNAIQNNSTTTEFTHLVENQIEDDVNGDNTKENQNYIQRENDKYSPIDIDADTEIFDSTSTSKISLENENINTQEVKEKLLEKAIESTYDESSEEDDIFSKWLKTLHKTEEDSNKENNLKDRISPQKLSELNTNNNSNKKIEKLKIIDNFLSGNIQIKPKSPNTKSVEEHKDLSIKYTETTADLMTETLAELYIAQGHVDKAIQALEILKLKNPEKSSYFARRIQELKKKK</sequence>
<protein>
    <recommendedName>
        <fullName evidence="4">Tetratricopeptide repeat protein</fullName>
    </recommendedName>
</protein>
<feature type="region of interest" description="Disordered" evidence="1">
    <location>
        <begin position="227"/>
        <end position="264"/>
    </location>
</feature>
<dbReference type="OrthoDB" id="594666at2"/>
<reference evidence="2 3" key="1">
    <citation type="submission" date="2018-11" db="EMBL/GenBank/DDBJ databases">
        <title>Schleiferia aggregans sp. nov., a moderately thermophilic heterotrophic bacterium isolated from microbial mats at a terrestrial hot spring.</title>
        <authorList>
            <person name="Iino T."/>
            <person name="Ohkuma M."/>
            <person name="Haruta S."/>
        </authorList>
    </citation>
    <scope>NUCLEOTIDE SEQUENCE [LARGE SCALE GENOMIC DNA]</scope>
    <source>
        <strain evidence="2 3">LA</strain>
    </source>
</reference>
<dbReference type="AlphaFoldDB" id="A0A401XLA6"/>
<feature type="compositionally biased region" description="Basic and acidic residues" evidence="1">
    <location>
        <begin position="332"/>
        <end position="349"/>
    </location>
</feature>